<organism evidence="2 3">
    <name type="scientific">Anaerococcus porci</name>
    <dbReference type="NCBI Taxonomy" id="2652269"/>
    <lineage>
        <taxon>Bacteria</taxon>
        <taxon>Bacillati</taxon>
        <taxon>Bacillota</taxon>
        <taxon>Tissierellia</taxon>
        <taxon>Tissierellales</taxon>
        <taxon>Peptoniphilaceae</taxon>
        <taxon>Anaerococcus</taxon>
    </lineage>
</organism>
<keyword evidence="1" id="KW-1133">Transmembrane helix</keyword>
<gene>
    <name evidence="2" type="ORF">FYJ26_08750</name>
</gene>
<name>A0A6N7VUC9_9FIRM</name>
<accession>A0A6N7VUC9</accession>
<feature type="transmembrane region" description="Helical" evidence="1">
    <location>
        <begin position="257"/>
        <end position="280"/>
    </location>
</feature>
<dbReference type="AlphaFoldDB" id="A0A6N7VUC9"/>
<feature type="transmembrane region" description="Helical" evidence="1">
    <location>
        <begin position="154"/>
        <end position="173"/>
    </location>
</feature>
<dbReference type="EMBL" id="VULQ01000012">
    <property type="protein sequence ID" value="MSS78482.1"/>
    <property type="molecule type" value="Genomic_DNA"/>
</dbReference>
<dbReference type="InterPro" id="IPR018710">
    <property type="entry name" value="DUF2232"/>
</dbReference>
<evidence type="ECO:0000313" key="2">
    <source>
        <dbReference type="EMBL" id="MSS78482.1"/>
    </source>
</evidence>
<feature type="transmembrane region" description="Helical" evidence="1">
    <location>
        <begin position="98"/>
        <end position="117"/>
    </location>
</feature>
<keyword evidence="3" id="KW-1185">Reference proteome</keyword>
<keyword evidence="1" id="KW-0812">Transmembrane</keyword>
<dbReference type="RefSeq" id="WP_154541607.1">
    <property type="nucleotide sequence ID" value="NZ_JAXDSU010000054.1"/>
</dbReference>
<dbReference type="Proteomes" id="UP000441925">
    <property type="component" value="Unassembled WGS sequence"/>
</dbReference>
<comment type="caution">
    <text evidence="2">The sequence shown here is derived from an EMBL/GenBank/DDBJ whole genome shotgun (WGS) entry which is preliminary data.</text>
</comment>
<proteinExistence type="predicted"/>
<feature type="transmembrane region" description="Helical" evidence="1">
    <location>
        <begin position="200"/>
        <end position="217"/>
    </location>
</feature>
<keyword evidence="1" id="KW-0472">Membrane</keyword>
<feature type="transmembrane region" description="Helical" evidence="1">
    <location>
        <begin position="12"/>
        <end position="41"/>
    </location>
</feature>
<evidence type="ECO:0000313" key="3">
    <source>
        <dbReference type="Proteomes" id="UP000441925"/>
    </source>
</evidence>
<sequence length="295" mass="34102">MIEKSNKKNDALLFAIISSIVLFLSQYLLVFSLSIPILMTIKLGMYDKKETFIYLFLTGLFSSILDLSLTLIVLSPSLIFSLLIIFLIRRDIEDKTSLFILTSLTSIFILTLLGYIYSKGYIDFKIIVGELSKAFESEGVELDEIFIVNALRTIPAMCVILNLIYNFICLKLIRNYLNYRDDKIRDLISINRFRLEIKDIIILFIIFLLISTFAYFLGLDFEIIKLNALSVTMSLLQINGLLLLDYFSAKKSKLTRFINWVLIFFVFAILSDVFAVIGAIDVVFNIREKVRQYER</sequence>
<protein>
    <submittedName>
        <fullName evidence="2">DUF2232 domain-containing protein</fullName>
    </submittedName>
</protein>
<feature type="transmembrane region" description="Helical" evidence="1">
    <location>
        <begin position="53"/>
        <end position="86"/>
    </location>
</feature>
<reference evidence="2 3" key="1">
    <citation type="submission" date="2019-08" db="EMBL/GenBank/DDBJ databases">
        <title>In-depth cultivation of the pig gut microbiome towards novel bacterial diversity and tailored functional studies.</title>
        <authorList>
            <person name="Wylensek D."/>
            <person name="Hitch T.C.A."/>
            <person name="Clavel T."/>
        </authorList>
    </citation>
    <scope>NUCLEOTIDE SEQUENCE [LARGE SCALE GENOMIC DNA]</scope>
    <source>
        <strain evidence="2 3">WCA-380-WT-2B</strain>
    </source>
</reference>
<dbReference type="Pfam" id="PF09991">
    <property type="entry name" value="DUF2232"/>
    <property type="match status" value="1"/>
</dbReference>
<evidence type="ECO:0000256" key="1">
    <source>
        <dbReference type="SAM" id="Phobius"/>
    </source>
</evidence>